<comment type="function">
    <text evidence="4">Component of the gamma-tubulin ring complex (gTuRC) which mediates microtubule nucleation.</text>
</comment>
<dbReference type="GO" id="GO:0000278">
    <property type="term" value="P:mitotic cell cycle"/>
    <property type="evidence" value="ECO:0007669"/>
    <property type="project" value="TreeGrafter"/>
</dbReference>
<keyword evidence="1 4" id="KW-0963">Cytoplasm</keyword>
<keyword evidence="2 4" id="KW-0493">Microtubule</keyword>
<reference evidence="5 6" key="1">
    <citation type="journal article" date="2023" name="Hortic Res">
        <title>Pangenome of water caltrop reveals structural variations and asymmetric subgenome divergence after allopolyploidization.</title>
        <authorList>
            <person name="Zhang X."/>
            <person name="Chen Y."/>
            <person name="Wang L."/>
            <person name="Yuan Y."/>
            <person name="Fang M."/>
            <person name="Shi L."/>
            <person name="Lu R."/>
            <person name="Comes H.P."/>
            <person name="Ma Y."/>
            <person name="Chen Y."/>
            <person name="Huang G."/>
            <person name="Zhou Y."/>
            <person name="Zheng Z."/>
            <person name="Qiu Y."/>
        </authorList>
    </citation>
    <scope>NUCLEOTIDE SEQUENCE [LARGE SCALE GENOMIC DNA]</scope>
    <source>
        <tissue evidence="5">Roots</tissue>
    </source>
</reference>
<dbReference type="GO" id="GO:0031122">
    <property type="term" value="P:cytoplasmic microtubule organization"/>
    <property type="evidence" value="ECO:0007669"/>
    <property type="project" value="TreeGrafter"/>
</dbReference>
<name>A0AAN7K550_9MYRT</name>
<organism evidence="5 6">
    <name type="scientific">Trapa incisa</name>
    <dbReference type="NCBI Taxonomy" id="236973"/>
    <lineage>
        <taxon>Eukaryota</taxon>
        <taxon>Viridiplantae</taxon>
        <taxon>Streptophyta</taxon>
        <taxon>Embryophyta</taxon>
        <taxon>Tracheophyta</taxon>
        <taxon>Spermatophyta</taxon>
        <taxon>Magnoliopsida</taxon>
        <taxon>eudicotyledons</taxon>
        <taxon>Gunneridae</taxon>
        <taxon>Pentapetalae</taxon>
        <taxon>rosids</taxon>
        <taxon>malvids</taxon>
        <taxon>Myrtales</taxon>
        <taxon>Lythraceae</taxon>
        <taxon>Trapa</taxon>
    </lineage>
</organism>
<sequence length="307" mass="34069">MVVNASVKFLIAYFASSLTDELKMDDSEGLVHKIHCLLADGLHFAAPFTNTRTNEADVVRLGIRQRCCICFSSKTYADCIYFSKAFWHSSLCSSSELLLDIIHGPIPPSCLEMYECGTASEVAAHILDYLYEKLDEACLVQGGEEEPYQLVLHLFVVSLQPYVQGLDSWNTDPFDDMFFHANNTISLKDPEFGEKSTQYLNMASATDPVPLKGDNKEIRKSVSGRKETSNDGHLLCPMFLKDIAISIVFVGKSLQLIRYVPTMQSIVSCGQRGSKVNDIDASDRSSLTLSETFYISVASFIGLGDHI</sequence>
<dbReference type="InterPro" id="IPR007259">
    <property type="entry name" value="GCP"/>
</dbReference>
<dbReference type="AlphaFoldDB" id="A0AAN7K550"/>
<evidence type="ECO:0000256" key="3">
    <source>
        <dbReference type="ARBA" id="ARBA00023212"/>
    </source>
</evidence>
<dbReference type="GO" id="GO:0007020">
    <property type="term" value="P:microtubule nucleation"/>
    <property type="evidence" value="ECO:0007669"/>
    <property type="project" value="InterPro"/>
</dbReference>
<accession>A0AAN7K550</accession>
<dbReference type="GO" id="GO:0000930">
    <property type="term" value="C:gamma-tubulin complex"/>
    <property type="evidence" value="ECO:0007669"/>
    <property type="project" value="TreeGrafter"/>
</dbReference>
<evidence type="ECO:0000313" key="6">
    <source>
        <dbReference type="Proteomes" id="UP001345219"/>
    </source>
</evidence>
<dbReference type="GO" id="GO:0000922">
    <property type="term" value="C:spindle pole"/>
    <property type="evidence" value="ECO:0007669"/>
    <property type="project" value="InterPro"/>
</dbReference>
<dbReference type="EMBL" id="JAXIOK010000011">
    <property type="protein sequence ID" value="KAK4759939.1"/>
    <property type="molecule type" value="Genomic_DNA"/>
</dbReference>
<comment type="similarity">
    <text evidence="4">Belongs to the TUBGCP family.</text>
</comment>
<protein>
    <recommendedName>
        <fullName evidence="4">Gamma-tubulin complex component</fullName>
    </recommendedName>
</protein>
<comment type="caution">
    <text evidence="5">The sequence shown here is derived from an EMBL/GenBank/DDBJ whole genome shotgun (WGS) entry which is preliminary data.</text>
</comment>
<dbReference type="PANTHER" id="PTHR19302:SF33">
    <property type="entry name" value="GAMMA-TUBULIN COMPLEX COMPONENT 5"/>
    <property type="match status" value="1"/>
</dbReference>
<evidence type="ECO:0000313" key="5">
    <source>
        <dbReference type="EMBL" id="KAK4759939.1"/>
    </source>
</evidence>
<evidence type="ECO:0000256" key="2">
    <source>
        <dbReference type="ARBA" id="ARBA00022701"/>
    </source>
</evidence>
<evidence type="ECO:0000256" key="1">
    <source>
        <dbReference type="ARBA" id="ARBA00022490"/>
    </source>
</evidence>
<comment type="subcellular location">
    <subcellularLocation>
        <location evidence="4">Cytoplasm</location>
        <location evidence="4">Cytoskeleton</location>
        <location evidence="4">Microtubule organizing center</location>
    </subcellularLocation>
</comment>
<keyword evidence="3 4" id="KW-0206">Cytoskeleton</keyword>
<keyword evidence="6" id="KW-1185">Reference proteome</keyword>
<gene>
    <name evidence="5" type="ORF">SAY87_023070</name>
</gene>
<dbReference type="GO" id="GO:0051225">
    <property type="term" value="P:spindle assembly"/>
    <property type="evidence" value="ECO:0007669"/>
    <property type="project" value="TreeGrafter"/>
</dbReference>
<dbReference type="GO" id="GO:0005874">
    <property type="term" value="C:microtubule"/>
    <property type="evidence" value="ECO:0007669"/>
    <property type="project" value="UniProtKB-KW"/>
</dbReference>
<dbReference type="GO" id="GO:0051011">
    <property type="term" value="F:microtubule minus-end binding"/>
    <property type="evidence" value="ECO:0007669"/>
    <property type="project" value="TreeGrafter"/>
</dbReference>
<proteinExistence type="inferred from homology"/>
<dbReference type="GO" id="GO:0051321">
    <property type="term" value="P:meiotic cell cycle"/>
    <property type="evidence" value="ECO:0007669"/>
    <property type="project" value="TreeGrafter"/>
</dbReference>
<dbReference type="Proteomes" id="UP001345219">
    <property type="component" value="Chromosome 17"/>
</dbReference>
<evidence type="ECO:0000256" key="4">
    <source>
        <dbReference type="RuleBase" id="RU363050"/>
    </source>
</evidence>
<dbReference type="GO" id="GO:0043015">
    <property type="term" value="F:gamma-tubulin binding"/>
    <property type="evidence" value="ECO:0007669"/>
    <property type="project" value="InterPro"/>
</dbReference>
<dbReference type="PANTHER" id="PTHR19302">
    <property type="entry name" value="GAMMA TUBULIN COMPLEX PROTEIN"/>
    <property type="match status" value="1"/>
</dbReference>